<organism evidence="1 2">
    <name type="scientific">Humisphaera borealis</name>
    <dbReference type="NCBI Taxonomy" id="2807512"/>
    <lineage>
        <taxon>Bacteria</taxon>
        <taxon>Pseudomonadati</taxon>
        <taxon>Planctomycetota</taxon>
        <taxon>Phycisphaerae</taxon>
        <taxon>Tepidisphaerales</taxon>
        <taxon>Tepidisphaeraceae</taxon>
        <taxon>Humisphaera</taxon>
    </lineage>
</organism>
<gene>
    <name evidence="1" type="ORF">IPV69_03915</name>
</gene>
<dbReference type="KEGG" id="hbs:IPV69_03915"/>
<protein>
    <submittedName>
        <fullName evidence="1">ROK family protein</fullName>
    </submittedName>
</protein>
<dbReference type="PROSITE" id="PS01125">
    <property type="entry name" value="ROK"/>
    <property type="match status" value="1"/>
</dbReference>
<evidence type="ECO:0000313" key="2">
    <source>
        <dbReference type="Proteomes" id="UP000593765"/>
    </source>
</evidence>
<dbReference type="InterPro" id="IPR000600">
    <property type="entry name" value="ROK"/>
</dbReference>
<dbReference type="Gene3D" id="3.30.420.40">
    <property type="match status" value="2"/>
</dbReference>
<accession>A0A7M2WYP1</accession>
<dbReference type="PANTHER" id="PTHR18964:SF169">
    <property type="entry name" value="N-ACETYLMANNOSAMINE KINASE"/>
    <property type="match status" value="1"/>
</dbReference>
<keyword evidence="2" id="KW-1185">Reference proteome</keyword>
<name>A0A7M2WYP1_9BACT</name>
<proteinExistence type="predicted"/>
<dbReference type="SUPFAM" id="SSF53067">
    <property type="entry name" value="Actin-like ATPase domain"/>
    <property type="match status" value="1"/>
</dbReference>
<dbReference type="Proteomes" id="UP000593765">
    <property type="component" value="Chromosome"/>
</dbReference>
<reference evidence="1 2" key="1">
    <citation type="submission" date="2020-10" db="EMBL/GenBank/DDBJ databases">
        <title>Wide distribution of Phycisphaera-like planctomycetes from WD2101 soil group in peatlands and genome analysis of the first cultivated representative.</title>
        <authorList>
            <person name="Dedysh S.N."/>
            <person name="Beletsky A.V."/>
            <person name="Ivanova A."/>
            <person name="Kulichevskaya I.S."/>
            <person name="Suzina N.E."/>
            <person name="Philippov D.A."/>
            <person name="Rakitin A.L."/>
            <person name="Mardanov A.V."/>
            <person name="Ravin N.V."/>
        </authorList>
    </citation>
    <scope>NUCLEOTIDE SEQUENCE [LARGE SCALE GENOMIC DNA]</scope>
    <source>
        <strain evidence="1 2">M1803</strain>
    </source>
</reference>
<dbReference type="AlphaFoldDB" id="A0A7M2WYP1"/>
<dbReference type="InterPro" id="IPR049874">
    <property type="entry name" value="ROK_cs"/>
</dbReference>
<dbReference type="PANTHER" id="PTHR18964">
    <property type="entry name" value="ROK (REPRESSOR, ORF, KINASE) FAMILY"/>
    <property type="match status" value="1"/>
</dbReference>
<sequence>MPHAIGLDIGGTSLKCVVVTHDGHVADRVSVALDISDPQWPAFVRSTFESRRRYAEIMDDYPDSIRVGVSAPGIARPDGLSIWWMQGRLAELETIDWRTYLGSEIAVPVLNDAQAALLGETWLGAAAGQRNVALLTLGTGVGGAAMVDGHLLKGAIGRAGHLGHISLDPGGSPDITNCPGSLENAIGNCTVAERTKGAFDSTLALAAAASRGDPAALEAWSRSIRALAAGIASIVNVLDPETVIIGGGIATADDALFLPLSSELDRFEWRPHGHRVKVVAAALGEYAGAIGAARNAMLCDK</sequence>
<evidence type="ECO:0000313" key="1">
    <source>
        <dbReference type="EMBL" id="QOV90523.1"/>
    </source>
</evidence>
<dbReference type="Pfam" id="PF00480">
    <property type="entry name" value="ROK"/>
    <property type="match status" value="1"/>
</dbReference>
<dbReference type="RefSeq" id="WP_206293611.1">
    <property type="nucleotide sequence ID" value="NZ_CP063458.1"/>
</dbReference>
<dbReference type="EMBL" id="CP063458">
    <property type="protein sequence ID" value="QOV90523.1"/>
    <property type="molecule type" value="Genomic_DNA"/>
</dbReference>
<dbReference type="InterPro" id="IPR043129">
    <property type="entry name" value="ATPase_NBD"/>
</dbReference>